<dbReference type="InterPro" id="IPR051045">
    <property type="entry name" value="TonB-dependent_transducer"/>
</dbReference>
<dbReference type="GO" id="GO:0005886">
    <property type="term" value="C:plasma membrane"/>
    <property type="evidence" value="ECO:0007669"/>
    <property type="project" value="UniProtKB-SubCell"/>
</dbReference>
<proteinExistence type="inferred from homology"/>
<evidence type="ECO:0000256" key="7">
    <source>
        <dbReference type="ARBA" id="ARBA00022927"/>
    </source>
</evidence>
<evidence type="ECO:0000259" key="10">
    <source>
        <dbReference type="PROSITE" id="PS52015"/>
    </source>
</evidence>
<gene>
    <name evidence="11" type="ordered locus">Arnit_0563</name>
</gene>
<dbReference type="Proteomes" id="UP000000939">
    <property type="component" value="Chromosome"/>
</dbReference>
<dbReference type="eggNOG" id="COG0810">
    <property type="taxonomic scope" value="Bacteria"/>
</dbReference>
<dbReference type="AlphaFoldDB" id="D5UZJ1"/>
<keyword evidence="9" id="KW-0472">Membrane</keyword>
<dbReference type="HOGENOM" id="CLU_108529_1_0_7"/>
<organism evidence="11 12">
    <name type="scientific">Arcobacter nitrofigilis (strain ATCC 33309 / DSM 7299 / CCUG 15893 / LMG 7604 / NCTC 12251 / CI)</name>
    <name type="common">Campylobacter nitrofigilis</name>
    <dbReference type="NCBI Taxonomy" id="572480"/>
    <lineage>
        <taxon>Bacteria</taxon>
        <taxon>Pseudomonadati</taxon>
        <taxon>Campylobacterota</taxon>
        <taxon>Epsilonproteobacteria</taxon>
        <taxon>Campylobacterales</taxon>
        <taxon>Arcobacteraceae</taxon>
        <taxon>Arcobacter</taxon>
    </lineage>
</organism>
<keyword evidence="3" id="KW-0813">Transport</keyword>
<reference evidence="11 12" key="1">
    <citation type="journal article" date="2010" name="Stand. Genomic Sci.">
        <title>Complete genome sequence of Arcobacter nitrofigilis type strain (CI).</title>
        <authorList>
            <person name="Pati A."/>
            <person name="Gronow S."/>
            <person name="Lapidus A."/>
            <person name="Copeland A."/>
            <person name="Glavina Del Rio T."/>
            <person name="Nolan M."/>
            <person name="Lucas S."/>
            <person name="Tice H."/>
            <person name="Cheng J.F."/>
            <person name="Han C."/>
            <person name="Chertkov O."/>
            <person name="Bruce D."/>
            <person name="Tapia R."/>
            <person name="Goodwin L."/>
            <person name="Pitluck S."/>
            <person name="Liolios K."/>
            <person name="Ivanova N."/>
            <person name="Mavromatis K."/>
            <person name="Chen A."/>
            <person name="Palaniappan K."/>
            <person name="Land M."/>
            <person name="Hauser L."/>
            <person name="Chang Y.J."/>
            <person name="Jeffries C.D."/>
            <person name="Detter J.C."/>
            <person name="Rohde M."/>
            <person name="Goker M."/>
            <person name="Bristow J."/>
            <person name="Eisen J.A."/>
            <person name="Markowitz V."/>
            <person name="Hugenholtz P."/>
            <person name="Klenk H.P."/>
            <person name="Kyrpides N.C."/>
        </authorList>
    </citation>
    <scope>NUCLEOTIDE SEQUENCE [LARGE SCALE GENOMIC DNA]</scope>
    <source>
        <strain evidence="12">ATCC 33309 / DSM 7299 / CCUG 15893 / LMG 7604 / NCTC 12251 / CI</strain>
    </source>
</reference>
<dbReference type="PRINTS" id="PR01374">
    <property type="entry name" value="TONBPROTEIN"/>
</dbReference>
<dbReference type="EMBL" id="CP001999">
    <property type="protein sequence ID" value="ADG92228.1"/>
    <property type="molecule type" value="Genomic_DNA"/>
</dbReference>
<dbReference type="InterPro" id="IPR006260">
    <property type="entry name" value="TonB/TolA_C"/>
</dbReference>
<evidence type="ECO:0000256" key="2">
    <source>
        <dbReference type="ARBA" id="ARBA00006555"/>
    </source>
</evidence>
<evidence type="ECO:0000256" key="8">
    <source>
        <dbReference type="ARBA" id="ARBA00022989"/>
    </source>
</evidence>
<dbReference type="PROSITE" id="PS52015">
    <property type="entry name" value="TONB_CTD"/>
    <property type="match status" value="1"/>
</dbReference>
<comment type="subcellular location">
    <subcellularLocation>
        <location evidence="1">Cell inner membrane</location>
        <topology evidence="1">Single-pass membrane protein</topology>
        <orientation evidence="1">Periplasmic side</orientation>
    </subcellularLocation>
</comment>
<keyword evidence="8" id="KW-1133">Transmembrane helix</keyword>
<keyword evidence="5" id="KW-0997">Cell inner membrane</keyword>
<dbReference type="Pfam" id="PF03544">
    <property type="entry name" value="TonB_C"/>
    <property type="match status" value="1"/>
</dbReference>
<keyword evidence="4" id="KW-1003">Cell membrane</keyword>
<dbReference type="STRING" id="572480.Arnit_0563"/>
<evidence type="ECO:0000313" key="11">
    <source>
        <dbReference type="EMBL" id="ADG92228.1"/>
    </source>
</evidence>
<dbReference type="OrthoDB" id="9810145at2"/>
<evidence type="ECO:0000256" key="3">
    <source>
        <dbReference type="ARBA" id="ARBA00022448"/>
    </source>
</evidence>
<accession>D5UZJ1</accession>
<dbReference type="Gene3D" id="3.30.2420.10">
    <property type="entry name" value="TonB"/>
    <property type="match status" value="1"/>
</dbReference>
<evidence type="ECO:0000256" key="9">
    <source>
        <dbReference type="ARBA" id="ARBA00023136"/>
    </source>
</evidence>
<keyword evidence="12" id="KW-1185">Reference proteome</keyword>
<dbReference type="GO" id="GO:0030288">
    <property type="term" value="C:outer membrane-bounded periplasmic space"/>
    <property type="evidence" value="ECO:0007669"/>
    <property type="project" value="InterPro"/>
</dbReference>
<dbReference type="InterPro" id="IPR003538">
    <property type="entry name" value="TonB"/>
</dbReference>
<feature type="domain" description="TonB C-terminal" evidence="10">
    <location>
        <begin position="111"/>
        <end position="197"/>
    </location>
</feature>
<evidence type="ECO:0000256" key="1">
    <source>
        <dbReference type="ARBA" id="ARBA00004383"/>
    </source>
</evidence>
<dbReference type="KEGG" id="ant:Arnit_0563"/>
<dbReference type="SUPFAM" id="SSF74653">
    <property type="entry name" value="TolA/TonB C-terminal domain"/>
    <property type="match status" value="1"/>
</dbReference>
<evidence type="ECO:0000256" key="5">
    <source>
        <dbReference type="ARBA" id="ARBA00022519"/>
    </source>
</evidence>
<protein>
    <submittedName>
        <fullName evidence="11">TonB family protein</fullName>
    </submittedName>
</protein>
<dbReference type="InterPro" id="IPR037682">
    <property type="entry name" value="TonB_C"/>
</dbReference>
<dbReference type="GO" id="GO:0015031">
    <property type="term" value="P:protein transport"/>
    <property type="evidence" value="ECO:0007669"/>
    <property type="project" value="UniProtKB-KW"/>
</dbReference>
<evidence type="ECO:0000313" key="12">
    <source>
        <dbReference type="Proteomes" id="UP000000939"/>
    </source>
</evidence>
<dbReference type="NCBIfam" id="TIGR01352">
    <property type="entry name" value="tonB_Cterm"/>
    <property type="match status" value="1"/>
</dbReference>
<comment type="similarity">
    <text evidence="2">Belongs to the TonB family.</text>
</comment>
<dbReference type="GO" id="GO:0031992">
    <property type="term" value="F:energy transducer activity"/>
    <property type="evidence" value="ECO:0007669"/>
    <property type="project" value="InterPro"/>
</dbReference>
<keyword evidence="7" id="KW-0653">Protein transport</keyword>
<dbReference type="PANTHER" id="PTHR33446">
    <property type="entry name" value="PROTEIN TONB-RELATED"/>
    <property type="match status" value="1"/>
</dbReference>
<dbReference type="GO" id="GO:0015891">
    <property type="term" value="P:siderophore transport"/>
    <property type="evidence" value="ECO:0007669"/>
    <property type="project" value="InterPro"/>
</dbReference>
<evidence type="ECO:0000256" key="4">
    <source>
        <dbReference type="ARBA" id="ARBA00022475"/>
    </source>
</evidence>
<evidence type="ECO:0000256" key="6">
    <source>
        <dbReference type="ARBA" id="ARBA00022692"/>
    </source>
</evidence>
<name>D5UZJ1_ARCNC</name>
<keyword evidence="6" id="KW-0812">Transmembrane</keyword>
<sequence precursor="true">MRFFLALSLSIIICLGLFFGMFIMTNSNNKKFEEQSELRHLVYLRDKDETKIERKKRIQEKPKVKKLEQKPKFVKKYSTEPEKNVKIVPFKIQQKIEISKISSLSGAKVILDANTLAPLKKVNPKYPRHAKSKKQEGYVKLIFDIGKDGYVSNVRVVESNPEGVFENSSISAIKRWKFNRSEYSKTATIKFNFRLAR</sequence>
<dbReference type="GO" id="GO:0055085">
    <property type="term" value="P:transmembrane transport"/>
    <property type="evidence" value="ECO:0007669"/>
    <property type="project" value="InterPro"/>
</dbReference>